<evidence type="ECO:0000256" key="4">
    <source>
        <dbReference type="ARBA" id="ARBA00022692"/>
    </source>
</evidence>
<dbReference type="Pfam" id="PF00083">
    <property type="entry name" value="Sugar_tr"/>
    <property type="match status" value="2"/>
</dbReference>
<dbReference type="InterPro" id="IPR050814">
    <property type="entry name" value="Myo-inositol_Transporter"/>
</dbReference>
<dbReference type="Proteomes" id="UP000306402">
    <property type="component" value="Unassembled WGS sequence"/>
</dbReference>
<dbReference type="InterPro" id="IPR020846">
    <property type="entry name" value="MFS_dom"/>
</dbReference>
<gene>
    <name evidence="9" type="ORF">FEN17_00105</name>
</gene>
<feature type="transmembrane region" description="Helical" evidence="7">
    <location>
        <begin position="309"/>
        <end position="333"/>
    </location>
</feature>
<dbReference type="GO" id="GO:0022857">
    <property type="term" value="F:transmembrane transporter activity"/>
    <property type="evidence" value="ECO:0007669"/>
    <property type="project" value="InterPro"/>
</dbReference>
<dbReference type="InterPro" id="IPR005828">
    <property type="entry name" value="MFS_sugar_transport-like"/>
</dbReference>
<evidence type="ECO:0000256" key="1">
    <source>
        <dbReference type="ARBA" id="ARBA00004141"/>
    </source>
</evidence>
<evidence type="ECO:0000313" key="9">
    <source>
        <dbReference type="EMBL" id="TLV02088.1"/>
    </source>
</evidence>
<dbReference type="GO" id="GO:0016020">
    <property type="term" value="C:membrane"/>
    <property type="evidence" value="ECO:0007669"/>
    <property type="project" value="UniProtKB-SubCell"/>
</dbReference>
<reference evidence="9 10" key="1">
    <citation type="submission" date="2019-05" db="EMBL/GenBank/DDBJ databases">
        <authorList>
            <person name="Qu J.-H."/>
        </authorList>
    </citation>
    <scope>NUCLEOTIDE SEQUENCE [LARGE SCALE GENOMIC DNA]</scope>
    <source>
        <strain evidence="9 10">T17</strain>
    </source>
</reference>
<dbReference type="Gene3D" id="1.20.1250.20">
    <property type="entry name" value="MFS general substrate transporter like domains"/>
    <property type="match status" value="2"/>
</dbReference>
<keyword evidence="5 7" id="KW-1133">Transmembrane helix</keyword>
<sequence>MDSRIFRCVLIVSLTGFLSGFDSIVISGINLPVRHLWHTSDWFHGTFIISIALWGSVAGAVIGGYPTERWGRKRALLLTGALFVTASLGTALSVSPYMFAFFRFIGGLASGIGTIAAPTYIAEVSQAKDRGRLGILFQVNLVTGILMAYISNYALAGVGGAHEWRLMAGATGVVALIFTLLATGITESPRWLTRTETLTLKTKPSGLFSGKYTKILLIALLMVFFNQFSGISFVLFYGPQVLKEAGLGMSQSLLGGVSIGIVNLLGTFVGMYFIDKVGRRQLMFAGSVGYVVSLSMMALGLYIGWPGWFVLIFMLSFIVSHAIGQGAVLWVFLAEIFPTKVRAFGQAWGSGMLNVFAGLITLFGSVLINQFDAWVIFAGFAFLMVLQWFFVFFLMPETRGISLEELENQFS</sequence>
<dbReference type="PANTHER" id="PTHR48020">
    <property type="entry name" value="PROTON MYO-INOSITOL COTRANSPORTER"/>
    <property type="match status" value="1"/>
</dbReference>
<organism evidence="9 10">
    <name type="scientific">Dyadobacter luticola</name>
    <dbReference type="NCBI Taxonomy" id="1979387"/>
    <lineage>
        <taxon>Bacteria</taxon>
        <taxon>Pseudomonadati</taxon>
        <taxon>Bacteroidota</taxon>
        <taxon>Cytophagia</taxon>
        <taxon>Cytophagales</taxon>
        <taxon>Spirosomataceae</taxon>
        <taxon>Dyadobacter</taxon>
    </lineage>
</organism>
<feature type="transmembrane region" description="Helical" evidence="7">
    <location>
        <begin position="75"/>
        <end position="94"/>
    </location>
</feature>
<dbReference type="InterPro" id="IPR036259">
    <property type="entry name" value="MFS_trans_sf"/>
</dbReference>
<comment type="subcellular location">
    <subcellularLocation>
        <location evidence="1">Membrane</location>
        <topology evidence="1">Multi-pass membrane protein</topology>
    </subcellularLocation>
</comment>
<dbReference type="InterPro" id="IPR005829">
    <property type="entry name" value="Sugar_transporter_CS"/>
</dbReference>
<evidence type="ECO:0000256" key="5">
    <source>
        <dbReference type="ARBA" id="ARBA00022989"/>
    </source>
</evidence>
<feature type="transmembrane region" description="Helical" evidence="7">
    <location>
        <begin position="166"/>
        <end position="185"/>
    </location>
</feature>
<keyword evidence="6 7" id="KW-0472">Membrane</keyword>
<feature type="transmembrane region" description="Helical" evidence="7">
    <location>
        <begin position="133"/>
        <end position="154"/>
    </location>
</feature>
<keyword evidence="3" id="KW-0813">Transport</keyword>
<proteinExistence type="inferred from homology"/>
<dbReference type="EMBL" id="VCEJ01000002">
    <property type="protein sequence ID" value="TLV02088.1"/>
    <property type="molecule type" value="Genomic_DNA"/>
</dbReference>
<feature type="transmembrane region" description="Helical" evidence="7">
    <location>
        <begin position="345"/>
        <end position="368"/>
    </location>
</feature>
<feature type="transmembrane region" description="Helical" evidence="7">
    <location>
        <begin position="215"/>
        <end position="238"/>
    </location>
</feature>
<evidence type="ECO:0000256" key="2">
    <source>
        <dbReference type="ARBA" id="ARBA00010992"/>
    </source>
</evidence>
<feature type="transmembrane region" description="Helical" evidence="7">
    <location>
        <begin position="281"/>
        <end position="303"/>
    </location>
</feature>
<keyword evidence="4 7" id="KW-0812">Transmembrane</keyword>
<dbReference type="SUPFAM" id="SSF103473">
    <property type="entry name" value="MFS general substrate transporter"/>
    <property type="match status" value="1"/>
</dbReference>
<feature type="transmembrane region" description="Helical" evidence="7">
    <location>
        <begin position="43"/>
        <end position="63"/>
    </location>
</feature>
<evidence type="ECO:0000256" key="3">
    <source>
        <dbReference type="ARBA" id="ARBA00022448"/>
    </source>
</evidence>
<dbReference type="PROSITE" id="PS50850">
    <property type="entry name" value="MFS"/>
    <property type="match status" value="1"/>
</dbReference>
<evidence type="ECO:0000313" key="10">
    <source>
        <dbReference type="Proteomes" id="UP000306402"/>
    </source>
</evidence>
<dbReference type="PROSITE" id="PS00216">
    <property type="entry name" value="SUGAR_TRANSPORT_1"/>
    <property type="match status" value="1"/>
</dbReference>
<dbReference type="PANTHER" id="PTHR48020:SF12">
    <property type="entry name" value="PROTON MYO-INOSITOL COTRANSPORTER"/>
    <property type="match status" value="1"/>
</dbReference>
<feature type="transmembrane region" description="Helical" evidence="7">
    <location>
        <begin position="100"/>
        <end position="121"/>
    </location>
</feature>
<feature type="transmembrane region" description="Helical" evidence="7">
    <location>
        <begin position="374"/>
        <end position="395"/>
    </location>
</feature>
<dbReference type="AlphaFoldDB" id="A0A5R9L112"/>
<dbReference type="OrthoDB" id="9783823at2"/>
<keyword evidence="10" id="KW-1185">Reference proteome</keyword>
<comment type="similarity">
    <text evidence="2">Belongs to the major facilitator superfamily. Sugar transporter (TC 2.A.1.1) family.</text>
</comment>
<evidence type="ECO:0000256" key="7">
    <source>
        <dbReference type="SAM" id="Phobius"/>
    </source>
</evidence>
<dbReference type="PROSITE" id="PS00217">
    <property type="entry name" value="SUGAR_TRANSPORT_2"/>
    <property type="match status" value="1"/>
</dbReference>
<dbReference type="PRINTS" id="PR00171">
    <property type="entry name" value="SUGRTRNSPORT"/>
</dbReference>
<feature type="transmembrane region" description="Helical" evidence="7">
    <location>
        <begin position="253"/>
        <end position="274"/>
    </location>
</feature>
<dbReference type="RefSeq" id="WP_138363297.1">
    <property type="nucleotide sequence ID" value="NZ_VCEJ01000002.1"/>
</dbReference>
<dbReference type="InterPro" id="IPR003663">
    <property type="entry name" value="Sugar/inositol_transpt"/>
</dbReference>
<name>A0A5R9L112_9BACT</name>
<evidence type="ECO:0000259" key="8">
    <source>
        <dbReference type="PROSITE" id="PS50850"/>
    </source>
</evidence>
<protein>
    <submittedName>
        <fullName evidence="9">Sugar porter family MFS transporter</fullName>
    </submittedName>
</protein>
<accession>A0A5R9L112</accession>
<comment type="caution">
    <text evidence="9">The sequence shown here is derived from an EMBL/GenBank/DDBJ whole genome shotgun (WGS) entry which is preliminary data.</text>
</comment>
<feature type="domain" description="Major facilitator superfamily (MFS) profile" evidence="8">
    <location>
        <begin position="8"/>
        <end position="399"/>
    </location>
</feature>
<evidence type="ECO:0000256" key="6">
    <source>
        <dbReference type="ARBA" id="ARBA00023136"/>
    </source>
</evidence>